<organism evidence="1 2">
    <name type="scientific">Papaver nudicaule</name>
    <name type="common">Iceland poppy</name>
    <dbReference type="NCBI Taxonomy" id="74823"/>
    <lineage>
        <taxon>Eukaryota</taxon>
        <taxon>Viridiplantae</taxon>
        <taxon>Streptophyta</taxon>
        <taxon>Embryophyta</taxon>
        <taxon>Tracheophyta</taxon>
        <taxon>Spermatophyta</taxon>
        <taxon>Magnoliopsida</taxon>
        <taxon>Ranunculales</taxon>
        <taxon>Papaveraceae</taxon>
        <taxon>Papaveroideae</taxon>
        <taxon>Papaver</taxon>
    </lineage>
</organism>
<accession>A0AA41S530</accession>
<keyword evidence="2" id="KW-1185">Reference proteome</keyword>
<protein>
    <submittedName>
        <fullName evidence="1">Uncharacterized protein</fullName>
    </submittedName>
</protein>
<dbReference type="EMBL" id="JAJJMA010097308">
    <property type="protein sequence ID" value="MCL7030076.1"/>
    <property type="molecule type" value="Genomic_DNA"/>
</dbReference>
<gene>
    <name evidence="1" type="ORF">MKW94_015980</name>
</gene>
<evidence type="ECO:0000313" key="1">
    <source>
        <dbReference type="EMBL" id="MCL7030076.1"/>
    </source>
</evidence>
<dbReference type="AlphaFoldDB" id="A0AA41S530"/>
<dbReference type="Proteomes" id="UP001177140">
    <property type="component" value="Unassembled WGS sequence"/>
</dbReference>
<name>A0AA41S530_PAPNU</name>
<proteinExistence type="predicted"/>
<sequence length="285" mass="31666">MDSSVKVPVFIDTTLKTNIAMDVSPDTTVIDLKREFRKEHCKCFPGLGNIRVTGLMVKRKSFFYHLPDSMSIKDAFHGRKGTWFLRIDADLVSNSSYPCAGDISKEDSGVTPRGHCCNNESKIESNHREEGISLPTVETPSVSESEITPVNGILAKYFPEYEEVTSSDVGYVSKIDFEAQPGCPANLERFSRSKKNVDQRTPRVIKTPPALLYRPLCTEPKQINETSRGKFGRTEVGKRIAAVANRISVSSSTKTSMISACLSTVDKFPKSLVRNIVFEVSDNDD</sequence>
<comment type="caution">
    <text evidence="1">The sequence shown here is derived from an EMBL/GenBank/DDBJ whole genome shotgun (WGS) entry which is preliminary data.</text>
</comment>
<reference evidence="1" key="1">
    <citation type="submission" date="2022-03" db="EMBL/GenBank/DDBJ databases">
        <title>A functionally conserved STORR gene fusion in Papaver species that diverged 16.8 million years ago.</title>
        <authorList>
            <person name="Catania T."/>
        </authorList>
    </citation>
    <scope>NUCLEOTIDE SEQUENCE</scope>
    <source>
        <strain evidence="1">S-191538</strain>
    </source>
</reference>
<evidence type="ECO:0000313" key="2">
    <source>
        <dbReference type="Proteomes" id="UP001177140"/>
    </source>
</evidence>